<organism evidence="1 2">
    <name type="scientific">Clostridium novyi A str. 4552</name>
    <dbReference type="NCBI Taxonomy" id="1444289"/>
    <lineage>
        <taxon>Bacteria</taxon>
        <taxon>Bacillati</taxon>
        <taxon>Bacillota</taxon>
        <taxon>Clostridia</taxon>
        <taxon>Eubacteriales</taxon>
        <taxon>Clostridiaceae</taxon>
        <taxon>Clostridium</taxon>
    </lineage>
</organism>
<dbReference type="EMBL" id="JENJ01000021">
    <property type="protein sequence ID" value="KGM96508.1"/>
    <property type="molecule type" value="Genomic_DNA"/>
</dbReference>
<accession>A0A0A0I7D3</accession>
<dbReference type="OrthoDB" id="1753657at2"/>
<dbReference type="RefSeq" id="WP_039254741.1">
    <property type="nucleotide sequence ID" value="NZ_JENJ01000021.1"/>
</dbReference>
<dbReference type="InterPro" id="IPR019700">
    <property type="entry name" value="Sigma-G_inhibitor_Gin"/>
</dbReference>
<dbReference type="Proteomes" id="UP000030012">
    <property type="component" value="Unassembled WGS sequence"/>
</dbReference>
<dbReference type="Pfam" id="PF10764">
    <property type="entry name" value="Gin"/>
    <property type="match status" value="1"/>
</dbReference>
<reference evidence="1 2" key="1">
    <citation type="submission" date="2014-01" db="EMBL/GenBank/DDBJ databases">
        <title>Plasmidome dynamics in the species complex Clostridium novyi sensu lato converts strains of independent lineages into distinctly different pathogens.</title>
        <authorList>
            <person name="Skarin H."/>
            <person name="Segerman B."/>
        </authorList>
    </citation>
    <scope>NUCLEOTIDE SEQUENCE [LARGE SCALE GENOMIC DNA]</scope>
    <source>
        <strain evidence="1 2">4552</strain>
    </source>
</reference>
<protein>
    <submittedName>
        <fullName evidence="1">CsfB</fullName>
    </submittedName>
</protein>
<comment type="caution">
    <text evidence="1">The sequence shown here is derived from an EMBL/GenBank/DDBJ whole genome shotgun (WGS) entry which is preliminary data.</text>
</comment>
<sequence length="70" mass="8285">MQKRKCIICGKPLNDGIMINGRGICRSCEERLIYSQSGTDFYEYYISCIKKAIPNNIIRRVNYNWENYLL</sequence>
<gene>
    <name evidence="1" type="ORF">Z968_06270</name>
</gene>
<evidence type="ECO:0000313" key="2">
    <source>
        <dbReference type="Proteomes" id="UP000030012"/>
    </source>
</evidence>
<dbReference type="AlphaFoldDB" id="A0A0A0I7D3"/>
<evidence type="ECO:0000313" key="1">
    <source>
        <dbReference type="EMBL" id="KGM96508.1"/>
    </source>
</evidence>
<proteinExistence type="predicted"/>
<name>A0A0A0I7D3_CLONO</name>